<protein>
    <submittedName>
        <fullName evidence="2">Uncharacterized protein</fullName>
    </submittedName>
</protein>
<evidence type="ECO:0000313" key="3">
    <source>
        <dbReference type="Proteomes" id="UP000033725"/>
    </source>
</evidence>
<comment type="caution">
    <text evidence="2">The sequence shown here is derived from an EMBL/GenBank/DDBJ whole genome shotgun (WGS) entry which is preliminary data.</text>
</comment>
<dbReference type="AlphaFoldDB" id="A0A0F0KV39"/>
<sequence>MDRLHGKPVGEGFECGVGSCRGAQHPSPERGIGDRRRERIDLLIRDAHVPHLPTIQTGVPELFQCSRRRGGEHTELRENHRGQISGIHHRLTRRELAAPRGEPVPALGERAVEAGEDRGDLDACVTIGIECDVLRLALVIAEHRVVDPQHALRPVRGREQEVPILVAAQLLCRHHDPPAVEGDTCGIGRADGGAHQAHVARHARCCPRCASSRLTSCACRASELP</sequence>
<accession>A0A0F0KV39</accession>
<organism evidence="2 3">
    <name type="scientific">Microbacterium oxydans</name>
    <dbReference type="NCBI Taxonomy" id="82380"/>
    <lineage>
        <taxon>Bacteria</taxon>
        <taxon>Bacillati</taxon>
        <taxon>Actinomycetota</taxon>
        <taxon>Actinomycetes</taxon>
        <taxon>Micrococcales</taxon>
        <taxon>Microbacteriaceae</taxon>
        <taxon>Microbacterium</taxon>
    </lineage>
</organism>
<evidence type="ECO:0000256" key="1">
    <source>
        <dbReference type="SAM" id="MobiDB-lite"/>
    </source>
</evidence>
<dbReference type="EMBL" id="JYIV01000019">
    <property type="protein sequence ID" value="KJL24728.1"/>
    <property type="molecule type" value="Genomic_DNA"/>
</dbReference>
<proteinExistence type="predicted"/>
<dbReference type="Proteomes" id="UP000033725">
    <property type="component" value="Unassembled WGS sequence"/>
</dbReference>
<gene>
    <name evidence="2" type="ORF">RN51_00877</name>
</gene>
<name>A0A0F0KV39_9MICO</name>
<evidence type="ECO:0000313" key="2">
    <source>
        <dbReference type="EMBL" id="KJL24728.1"/>
    </source>
</evidence>
<feature type="region of interest" description="Disordered" evidence="1">
    <location>
        <begin position="1"/>
        <end position="35"/>
    </location>
</feature>
<reference evidence="2 3" key="1">
    <citation type="submission" date="2015-02" db="EMBL/GenBank/DDBJ databases">
        <title>Draft genome sequences of ten Microbacterium spp. with emphasis on heavy metal contaminated environments.</title>
        <authorList>
            <person name="Corretto E."/>
        </authorList>
    </citation>
    <scope>NUCLEOTIDE SEQUENCE [LARGE SCALE GENOMIC DNA]</scope>
    <source>
        <strain evidence="2 3">BEL163</strain>
    </source>
</reference>